<dbReference type="Gene3D" id="2.40.50.100">
    <property type="match status" value="1"/>
</dbReference>
<feature type="coiled-coil region" evidence="3">
    <location>
        <begin position="347"/>
        <end position="374"/>
    </location>
</feature>
<dbReference type="Gene3D" id="2.40.420.20">
    <property type="match status" value="1"/>
</dbReference>
<accession>A0ABR7NKJ0</accession>
<evidence type="ECO:0000256" key="3">
    <source>
        <dbReference type="SAM" id="Coils"/>
    </source>
</evidence>
<evidence type="ECO:0000256" key="4">
    <source>
        <dbReference type="SAM" id="Phobius"/>
    </source>
</evidence>
<gene>
    <name evidence="5" type="ORF">H8717_10960</name>
</gene>
<keyword evidence="2 3" id="KW-0175">Coiled coil</keyword>
<protein>
    <submittedName>
        <fullName evidence="5">Efflux RND transporter periplasmic adaptor subunit</fullName>
    </submittedName>
</protein>
<dbReference type="PANTHER" id="PTHR32347:SF23">
    <property type="entry name" value="BLL5650 PROTEIN"/>
    <property type="match status" value="1"/>
</dbReference>
<keyword evidence="4" id="KW-1133">Transmembrane helix</keyword>
<evidence type="ECO:0000313" key="5">
    <source>
        <dbReference type="EMBL" id="MBC8576921.1"/>
    </source>
</evidence>
<name>A0ABR7NKJ0_9FIRM</name>
<proteinExistence type="predicted"/>
<reference evidence="5 6" key="1">
    <citation type="submission" date="2020-08" db="EMBL/GenBank/DDBJ databases">
        <title>Genome public.</title>
        <authorList>
            <person name="Liu C."/>
            <person name="Sun Q."/>
        </authorList>
    </citation>
    <scope>NUCLEOTIDE SEQUENCE [LARGE SCALE GENOMIC DNA]</scope>
    <source>
        <strain evidence="5 6">BX1</strain>
    </source>
</reference>
<dbReference type="Gene3D" id="1.10.287.470">
    <property type="entry name" value="Helix hairpin bin"/>
    <property type="match status" value="1"/>
</dbReference>
<evidence type="ECO:0000256" key="1">
    <source>
        <dbReference type="ARBA" id="ARBA00004196"/>
    </source>
</evidence>
<keyword evidence="6" id="KW-1185">Reference proteome</keyword>
<feature type="coiled-coil region" evidence="3">
    <location>
        <begin position="140"/>
        <end position="272"/>
    </location>
</feature>
<dbReference type="InterPro" id="IPR050465">
    <property type="entry name" value="UPF0194_transport"/>
</dbReference>
<dbReference type="Proteomes" id="UP000658131">
    <property type="component" value="Unassembled WGS sequence"/>
</dbReference>
<sequence length="629" mass="70781">MPEPMEEQKALAAKVQKETESTAQKELLKLLEEEHKRRLPPKKYWAAALTLLVLAGGGLGWWIYTEKGSSEDEVTYRQYTVQRGDVTVGISESSSISLDREVITFPVSTTVEKIFVKAGESVRKGDPLMRLNAEEIEAGMVSYRLQVQMAELELEQAKLDQQSKLVKAEQEYRATVLEGELAADNQSLSVSDLEKKLASAQEDLEDALENLDKYRNYEEDYDDDYSDLQALEKRVETYRSLYQDYQSQYDTVADLEIKIASYRERIDELCEGKTEEEIQDWKEDEDSTYSKYLKLLADAQEELAGRDSESLSGSYRSAYEKYQTYQEKYSDRLADFNEEYDVEYGDDDELEDKIEKLEDTVSDYADALEQAKLNQKTGTLSAEQIRELAELSAQTALSQYNLTKLLLNQDVDEAQEIYDQTLRQINEIQQSLSDDGIVYAPCTGMIVSISLDEGDDFDVTYDEDTDTLREQTLLTMTDISSVYVPITVSEEDILNVYIGQPSTVTMTAFEGMTFEAEVDTISVEAARSGAATVSYTVNVRYLGENELDMYEGMSAQTTLIQRTAADVLYVSNQAVTNTDGIAAVQKLGEDGNAVTARIKTGFSNGQYVEILEGLEEGDVVLAESGVSRQ</sequence>
<keyword evidence="4" id="KW-0812">Transmembrane</keyword>
<organism evidence="5 6">
    <name type="scientific">Yanshouia hominis</name>
    <dbReference type="NCBI Taxonomy" id="2763673"/>
    <lineage>
        <taxon>Bacteria</taxon>
        <taxon>Bacillati</taxon>
        <taxon>Bacillota</taxon>
        <taxon>Clostridia</taxon>
        <taxon>Eubacteriales</taxon>
        <taxon>Oscillospiraceae</taxon>
        <taxon>Yanshouia</taxon>
    </lineage>
</organism>
<dbReference type="Gene3D" id="2.40.30.170">
    <property type="match status" value="1"/>
</dbReference>
<evidence type="ECO:0000256" key="2">
    <source>
        <dbReference type="ARBA" id="ARBA00023054"/>
    </source>
</evidence>
<feature type="transmembrane region" description="Helical" evidence="4">
    <location>
        <begin position="44"/>
        <end position="64"/>
    </location>
</feature>
<comment type="caution">
    <text evidence="5">The sequence shown here is derived from an EMBL/GenBank/DDBJ whole genome shotgun (WGS) entry which is preliminary data.</text>
</comment>
<dbReference type="PANTHER" id="PTHR32347">
    <property type="entry name" value="EFFLUX SYSTEM COMPONENT YKNX-RELATED"/>
    <property type="match status" value="1"/>
</dbReference>
<dbReference type="EMBL" id="JACRTB010000017">
    <property type="protein sequence ID" value="MBC8576921.1"/>
    <property type="molecule type" value="Genomic_DNA"/>
</dbReference>
<evidence type="ECO:0000313" key="6">
    <source>
        <dbReference type="Proteomes" id="UP000658131"/>
    </source>
</evidence>
<dbReference type="RefSeq" id="WP_262400395.1">
    <property type="nucleotide sequence ID" value="NZ_JACRTB010000017.1"/>
</dbReference>
<comment type="subcellular location">
    <subcellularLocation>
        <location evidence="1">Cell envelope</location>
    </subcellularLocation>
</comment>
<keyword evidence="4" id="KW-0472">Membrane</keyword>